<dbReference type="SMART" id="SM00345">
    <property type="entry name" value="HTH_GNTR"/>
    <property type="match status" value="1"/>
</dbReference>
<dbReference type="PROSITE" id="PS50949">
    <property type="entry name" value="HTH_GNTR"/>
    <property type="match status" value="1"/>
</dbReference>
<dbReference type="InterPro" id="IPR051446">
    <property type="entry name" value="HTH_trans_reg/aminotransferase"/>
</dbReference>
<keyword evidence="5" id="KW-0804">Transcription</keyword>
<dbReference type="InterPro" id="IPR015424">
    <property type="entry name" value="PyrdxlP-dep_Trfase"/>
</dbReference>
<dbReference type="Pfam" id="PF00155">
    <property type="entry name" value="Aminotran_1_2"/>
    <property type="match status" value="1"/>
</dbReference>
<accession>A0A916R4C1</accession>
<dbReference type="Gene3D" id="1.10.10.10">
    <property type="entry name" value="Winged helix-like DNA-binding domain superfamily/Winged helix DNA-binding domain"/>
    <property type="match status" value="1"/>
</dbReference>
<evidence type="ECO:0000256" key="3">
    <source>
        <dbReference type="ARBA" id="ARBA00023015"/>
    </source>
</evidence>
<keyword evidence="4" id="KW-0238">DNA-binding</keyword>
<dbReference type="GO" id="GO:0003700">
    <property type="term" value="F:DNA-binding transcription factor activity"/>
    <property type="evidence" value="ECO:0007669"/>
    <property type="project" value="InterPro"/>
</dbReference>
<dbReference type="SUPFAM" id="SSF46785">
    <property type="entry name" value="Winged helix' DNA-binding domain"/>
    <property type="match status" value="1"/>
</dbReference>
<evidence type="ECO:0000313" key="8">
    <source>
        <dbReference type="Proteomes" id="UP000628017"/>
    </source>
</evidence>
<reference evidence="7" key="2">
    <citation type="submission" date="2020-09" db="EMBL/GenBank/DDBJ databases">
        <authorList>
            <person name="Sun Q."/>
            <person name="Zhou Y."/>
        </authorList>
    </citation>
    <scope>NUCLEOTIDE SEQUENCE</scope>
    <source>
        <strain evidence="7">CGMCC 1.15880</strain>
    </source>
</reference>
<keyword evidence="2" id="KW-0663">Pyridoxal phosphate</keyword>
<dbReference type="EMBL" id="BMKA01000004">
    <property type="protein sequence ID" value="GGA27004.1"/>
    <property type="molecule type" value="Genomic_DNA"/>
</dbReference>
<protein>
    <submittedName>
        <fullName evidence="7">GntR family transcriptional regulator</fullName>
    </submittedName>
</protein>
<dbReference type="InterPro" id="IPR004839">
    <property type="entry name" value="Aminotransferase_I/II_large"/>
</dbReference>
<comment type="similarity">
    <text evidence="1">In the C-terminal section; belongs to the class-I pyridoxal-phosphate-dependent aminotransferase family.</text>
</comment>
<evidence type="ECO:0000313" key="7">
    <source>
        <dbReference type="EMBL" id="GGA27004.1"/>
    </source>
</evidence>
<feature type="domain" description="HTH gntR-type" evidence="6">
    <location>
        <begin position="13"/>
        <end position="81"/>
    </location>
</feature>
<dbReference type="CDD" id="cd07377">
    <property type="entry name" value="WHTH_GntR"/>
    <property type="match status" value="1"/>
</dbReference>
<dbReference type="InterPro" id="IPR036388">
    <property type="entry name" value="WH-like_DNA-bd_sf"/>
</dbReference>
<dbReference type="SUPFAM" id="SSF53383">
    <property type="entry name" value="PLP-dependent transferases"/>
    <property type="match status" value="1"/>
</dbReference>
<dbReference type="PANTHER" id="PTHR46577">
    <property type="entry name" value="HTH-TYPE TRANSCRIPTIONAL REGULATORY PROTEIN GABR"/>
    <property type="match status" value="1"/>
</dbReference>
<dbReference type="CDD" id="cd00609">
    <property type="entry name" value="AAT_like"/>
    <property type="match status" value="1"/>
</dbReference>
<dbReference type="PANTHER" id="PTHR46577:SF1">
    <property type="entry name" value="HTH-TYPE TRANSCRIPTIONAL REGULATORY PROTEIN GABR"/>
    <property type="match status" value="1"/>
</dbReference>
<evidence type="ECO:0000256" key="1">
    <source>
        <dbReference type="ARBA" id="ARBA00005384"/>
    </source>
</evidence>
<evidence type="ECO:0000256" key="4">
    <source>
        <dbReference type="ARBA" id="ARBA00023125"/>
    </source>
</evidence>
<dbReference type="GO" id="GO:0003677">
    <property type="term" value="F:DNA binding"/>
    <property type="evidence" value="ECO:0007669"/>
    <property type="project" value="UniProtKB-KW"/>
</dbReference>
<dbReference type="InterPro" id="IPR015421">
    <property type="entry name" value="PyrdxlP-dep_Trfase_major"/>
</dbReference>
<dbReference type="Gene3D" id="3.40.640.10">
    <property type="entry name" value="Type I PLP-dependent aspartate aminotransferase-like (Major domain)"/>
    <property type="match status" value="1"/>
</dbReference>
<dbReference type="RefSeq" id="WP_188677090.1">
    <property type="nucleotide sequence ID" value="NZ_BMKA01000004.1"/>
</dbReference>
<evidence type="ECO:0000256" key="5">
    <source>
        <dbReference type="ARBA" id="ARBA00023163"/>
    </source>
</evidence>
<gene>
    <name evidence="7" type="ORF">GCM10011498_29980</name>
</gene>
<keyword evidence="8" id="KW-1185">Reference proteome</keyword>
<dbReference type="Pfam" id="PF00392">
    <property type="entry name" value="GntR"/>
    <property type="match status" value="1"/>
</dbReference>
<evidence type="ECO:0000256" key="2">
    <source>
        <dbReference type="ARBA" id="ARBA00022898"/>
    </source>
</evidence>
<sequence length="459" mass="50461">MTNWLPDPETITRPAYRSLVQAIELAIQHGDLKPGDQLPPHRKLAFDLKLSVQTVSRAYDKLTEAGRVVGEVGRGTFVRGAQDDIPVPFVSRKTADRVLDMSLIKPVLDQTHDIAMEKVLRSMARSLPQAVLSGFRPDELQDEEPESARRWLKLCGVDTGSSGVVVTNGSTSAMSMALMTAAQAGDLILTEDVGHHTLRSLTRYLGMRLEGVHVDSEGICPDALERRCLQEPVKALYLMPGGTNPLGFVMSAQRRARIVDIARRFDILIVENHAWGPLLQGPPPLAALAPERVLFFTSLTKSILPGLRVGYLVVPDHLARAAANRHLVMNWMATNLMTEIAYRWIMDGTAENLLERQRSALSDRANVVENLFRGLDYTMAPNGLHVWLNTDCIEQEQHLVDTARRMGVAVAAGASFSIGPHENHTGIRIALGGLSFPDFSQGIRIIAGIMADEPTLNAR</sequence>
<name>A0A916R4C1_9RHOB</name>
<dbReference type="InterPro" id="IPR000524">
    <property type="entry name" value="Tscrpt_reg_HTH_GntR"/>
</dbReference>
<evidence type="ECO:0000259" key="6">
    <source>
        <dbReference type="PROSITE" id="PS50949"/>
    </source>
</evidence>
<dbReference type="Proteomes" id="UP000628017">
    <property type="component" value="Unassembled WGS sequence"/>
</dbReference>
<proteinExistence type="inferred from homology"/>
<dbReference type="AlphaFoldDB" id="A0A916R4C1"/>
<dbReference type="GO" id="GO:0030170">
    <property type="term" value="F:pyridoxal phosphate binding"/>
    <property type="evidence" value="ECO:0007669"/>
    <property type="project" value="InterPro"/>
</dbReference>
<dbReference type="InterPro" id="IPR036390">
    <property type="entry name" value="WH_DNA-bd_sf"/>
</dbReference>
<organism evidence="7 8">
    <name type="scientific">Neptunicoccus cionae</name>
    <dbReference type="NCBI Taxonomy" id="2035344"/>
    <lineage>
        <taxon>Bacteria</taxon>
        <taxon>Pseudomonadati</taxon>
        <taxon>Pseudomonadota</taxon>
        <taxon>Alphaproteobacteria</taxon>
        <taxon>Rhodobacterales</taxon>
        <taxon>Paracoccaceae</taxon>
        <taxon>Neptunicoccus</taxon>
    </lineage>
</organism>
<reference evidence="7" key="1">
    <citation type="journal article" date="2014" name="Int. J. Syst. Evol. Microbiol.">
        <title>Complete genome sequence of Corynebacterium casei LMG S-19264T (=DSM 44701T), isolated from a smear-ripened cheese.</title>
        <authorList>
            <consortium name="US DOE Joint Genome Institute (JGI-PGF)"/>
            <person name="Walter F."/>
            <person name="Albersmeier A."/>
            <person name="Kalinowski J."/>
            <person name="Ruckert C."/>
        </authorList>
    </citation>
    <scope>NUCLEOTIDE SEQUENCE</scope>
    <source>
        <strain evidence="7">CGMCC 1.15880</strain>
    </source>
</reference>
<comment type="caution">
    <text evidence="7">The sequence shown here is derived from an EMBL/GenBank/DDBJ whole genome shotgun (WGS) entry which is preliminary data.</text>
</comment>
<keyword evidence="3" id="KW-0805">Transcription regulation</keyword>